<evidence type="ECO:0000256" key="3">
    <source>
        <dbReference type="ARBA" id="ARBA00023110"/>
    </source>
</evidence>
<feature type="compositionally biased region" description="Pro residues" evidence="7">
    <location>
        <begin position="178"/>
        <end position="188"/>
    </location>
</feature>
<dbReference type="PROSITE" id="PS50059">
    <property type="entry name" value="FKBP_PPIASE"/>
    <property type="match status" value="1"/>
</dbReference>
<keyword evidence="3 5" id="KW-0697">Rotamase</keyword>
<dbReference type="Gene3D" id="3.10.50.40">
    <property type="match status" value="1"/>
</dbReference>
<dbReference type="EC" id="5.2.1.8" evidence="6"/>
<keyword evidence="8" id="KW-0472">Membrane</keyword>
<dbReference type="AlphaFoldDB" id="A0A9Q3S201"/>
<feature type="domain" description="PPIase FKBP-type" evidence="9">
    <location>
        <begin position="59"/>
        <end position="155"/>
    </location>
</feature>
<evidence type="ECO:0000256" key="2">
    <source>
        <dbReference type="ARBA" id="ARBA00006577"/>
    </source>
</evidence>
<gene>
    <name evidence="10" type="ORF">KUV31_09380</name>
</gene>
<feature type="region of interest" description="Disordered" evidence="7">
    <location>
        <begin position="166"/>
        <end position="188"/>
    </location>
</feature>
<feature type="transmembrane region" description="Helical" evidence="8">
    <location>
        <begin position="20"/>
        <end position="39"/>
    </location>
</feature>
<evidence type="ECO:0000313" key="11">
    <source>
        <dbReference type="Proteomes" id="UP000824927"/>
    </source>
</evidence>
<keyword evidence="8" id="KW-1133">Transmembrane helix</keyword>
<dbReference type="GO" id="GO:0003755">
    <property type="term" value="F:peptidyl-prolyl cis-trans isomerase activity"/>
    <property type="evidence" value="ECO:0007669"/>
    <property type="project" value="UniProtKB-UniRule"/>
</dbReference>
<evidence type="ECO:0000313" key="10">
    <source>
        <dbReference type="EMBL" id="MBY6218552.1"/>
    </source>
</evidence>
<keyword evidence="4 5" id="KW-0413">Isomerase</keyword>
<dbReference type="Proteomes" id="UP000824927">
    <property type="component" value="Unassembled WGS sequence"/>
</dbReference>
<evidence type="ECO:0000256" key="6">
    <source>
        <dbReference type="RuleBase" id="RU003915"/>
    </source>
</evidence>
<accession>A0A9Q3S201</accession>
<keyword evidence="8" id="KW-0812">Transmembrane</keyword>
<protein>
    <recommendedName>
        <fullName evidence="6">Peptidyl-prolyl cis-trans isomerase</fullName>
        <ecNumber evidence="6">5.2.1.8</ecNumber>
    </recommendedName>
</protein>
<comment type="similarity">
    <text evidence="2 6">Belongs to the FKBP-type PPIase family.</text>
</comment>
<comment type="caution">
    <text evidence="10">The sequence shown here is derived from an EMBL/GenBank/DDBJ whole genome shotgun (WGS) entry which is preliminary data.</text>
</comment>
<dbReference type="InterPro" id="IPR001179">
    <property type="entry name" value="PPIase_FKBP_dom"/>
</dbReference>
<dbReference type="RefSeq" id="WP_221429180.1">
    <property type="nucleotide sequence ID" value="NZ_JAHVKP010000001.1"/>
</dbReference>
<evidence type="ECO:0000256" key="7">
    <source>
        <dbReference type="SAM" id="MobiDB-lite"/>
    </source>
</evidence>
<dbReference type="Pfam" id="PF00254">
    <property type="entry name" value="FKBP_C"/>
    <property type="match status" value="1"/>
</dbReference>
<sequence>MTEITRVPLQPIKKGSLTKLWLGVLVAILLGAGLAWAAAPKGLSVDTITEGTGPNPQIGDVVFVKYVGKLADGSEFDRSQPLPIPPGIFPEGNPLLMEEGAIIPGFIDGLGQMQKGGKYELTIPGDMAYGAEPPPGSPIPPNAALTFEVEVIDFMSKEDFQARATALQSMMGAGPAGNGPPPSESLPE</sequence>
<dbReference type="SUPFAM" id="SSF54534">
    <property type="entry name" value="FKBP-like"/>
    <property type="match status" value="1"/>
</dbReference>
<evidence type="ECO:0000256" key="1">
    <source>
        <dbReference type="ARBA" id="ARBA00000971"/>
    </source>
</evidence>
<evidence type="ECO:0000259" key="9">
    <source>
        <dbReference type="PROSITE" id="PS50059"/>
    </source>
</evidence>
<dbReference type="PANTHER" id="PTHR43811:SF19">
    <property type="entry name" value="39 KDA FK506-BINDING NUCLEAR PROTEIN"/>
    <property type="match status" value="1"/>
</dbReference>
<comment type="catalytic activity">
    <reaction evidence="1 5 6">
        <text>[protein]-peptidylproline (omega=180) = [protein]-peptidylproline (omega=0)</text>
        <dbReference type="Rhea" id="RHEA:16237"/>
        <dbReference type="Rhea" id="RHEA-COMP:10747"/>
        <dbReference type="Rhea" id="RHEA-COMP:10748"/>
        <dbReference type="ChEBI" id="CHEBI:83833"/>
        <dbReference type="ChEBI" id="CHEBI:83834"/>
        <dbReference type="EC" id="5.2.1.8"/>
    </reaction>
</comment>
<organism evidence="10 11">
    <name type="scientific">Qipengyuania aquimaris</name>
    <dbReference type="NCBI Taxonomy" id="255984"/>
    <lineage>
        <taxon>Bacteria</taxon>
        <taxon>Pseudomonadati</taxon>
        <taxon>Pseudomonadota</taxon>
        <taxon>Alphaproteobacteria</taxon>
        <taxon>Sphingomonadales</taxon>
        <taxon>Erythrobacteraceae</taxon>
        <taxon>Qipengyuania</taxon>
    </lineage>
</organism>
<dbReference type="EMBL" id="JAHVKP010000001">
    <property type="protein sequence ID" value="MBY6218552.1"/>
    <property type="molecule type" value="Genomic_DNA"/>
</dbReference>
<proteinExistence type="inferred from homology"/>
<evidence type="ECO:0000256" key="4">
    <source>
        <dbReference type="ARBA" id="ARBA00023235"/>
    </source>
</evidence>
<name>A0A9Q3S201_9SPHN</name>
<evidence type="ECO:0000256" key="5">
    <source>
        <dbReference type="PROSITE-ProRule" id="PRU00277"/>
    </source>
</evidence>
<dbReference type="InterPro" id="IPR046357">
    <property type="entry name" value="PPIase_dom_sf"/>
</dbReference>
<reference evidence="10" key="1">
    <citation type="submission" date="2021-06" db="EMBL/GenBank/DDBJ databases">
        <title>50 bacteria genomes isolated from Dapeng, Shenzhen, China.</title>
        <authorList>
            <person name="Zheng W."/>
            <person name="Yu S."/>
            <person name="Huang Y."/>
        </authorList>
    </citation>
    <scope>NUCLEOTIDE SEQUENCE</scope>
    <source>
        <strain evidence="10">DP4N28-2</strain>
    </source>
</reference>
<dbReference type="PANTHER" id="PTHR43811">
    <property type="entry name" value="FKBP-TYPE PEPTIDYL-PROLYL CIS-TRANS ISOMERASE FKPA"/>
    <property type="match status" value="1"/>
</dbReference>
<evidence type="ECO:0000256" key="8">
    <source>
        <dbReference type="SAM" id="Phobius"/>
    </source>
</evidence>